<evidence type="ECO:0000313" key="11">
    <source>
        <dbReference type="Proteomes" id="UP000054821"/>
    </source>
</evidence>
<evidence type="ECO:0000256" key="4">
    <source>
        <dbReference type="ARBA" id="ARBA00022723"/>
    </source>
</evidence>
<dbReference type="PROSITE" id="PS51873">
    <property type="entry name" value="TRIAD"/>
    <property type="match status" value="1"/>
</dbReference>
<dbReference type="Pfam" id="PF01485">
    <property type="entry name" value="IBR"/>
    <property type="match status" value="1"/>
</dbReference>
<keyword evidence="3" id="KW-0808">Transferase</keyword>
<evidence type="ECO:0000313" key="10">
    <source>
        <dbReference type="EMBL" id="PON21837.1"/>
    </source>
</evidence>
<keyword evidence="11" id="KW-1185">Reference proteome</keyword>
<dbReference type="InterPro" id="IPR044066">
    <property type="entry name" value="TRIAD_supradom"/>
</dbReference>
<dbReference type="GeneID" id="29982011"/>
<dbReference type="GO" id="GO:0016567">
    <property type="term" value="P:protein ubiquitination"/>
    <property type="evidence" value="ECO:0007669"/>
    <property type="project" value="InterPro"/>
</dbReference>
<dbReference type="RefSeq" id="XP_018664753.1">
    <property type="nucleotide sequence ID" value="XM_018801928.1"/>
</dbReference>
<dbReference type="Proteomes" id="UP000054821">
    <property type="component" value="Unassembled WGS sequence"/>
</dbReference>
<evidence type="ECO:0000256" key="3">
    <source>
        <dbReference type="ARBA" id="ARBA00022679"/>
    </source>
</evidence>
<evidence type="ECO:0000256" key="2">
    <source>
        <dbReference type="ARBA" id="ARBA00012251"/>
    </source>
</evidence>
<dbReference type="AlphaFoldDB" id="A0A2P4ZC31"/>
<name>A0A2P4ZC31_9HYPO</name>
<protein>
    <recommendedName>
        <fullName evidence="2">RBR-type E3 ubiquitin transferase</fullName>
        <ecNumber evidence="2">2.3.2.31</ecNumber>
    </recommendedName>
</protein>
<comment type="catalytic activity">
    <reaction evidence="1">
        <text>[E2 ubiquitin-conjugating enzyme]-S-ubiquitinyl-L-cysteine + [acceptor protein]-L-lysine = [E2 ubiquitin-conjugating enzyme]-L-cysteine + [acceptor protein]-N(6)-ubiquitinyl-L-lysine.</text>
        <dbReference type="EC" id="2.3.2.31"/>
    </reaction>
</comment>
<dbReference type="Gene3D" id="1.20.120.1750">
    <property type="match status" value="1"/>
</dbReference>
<dbReference type="PANTHER" id="PTHR11685">
    <property type="entry name" value="RBR FAMILY RING FINGER AND IBR DOMAIN-CONTAINING"/>
    <property type="match status" value="1"/>
</dbReference>
<evidence type="ECO:0000256" key="1">
    <source>
        <dbReference type="ARBA" id="ARBA00001798"/>
    </source>
</evidence>
<dbReference type="SUPFAM" id="SSF57850">
    <property type="entry name" value="RING/U-box"/>
    <property type="match status" value="1"/>
</dbReference>
<gene>
    <name evidence="10" type="ORF">TGAM01_v209267</name>
</gene>
<evidence type="ECO:0000256" key="8">
    <source>
        <dbReference type="ARBA" id="ARBA00022833"/>
    </source>
</evidence>
<keyword evidence="8" id="KW-0862">Zinc</keyword>
<dbReference type="SMART" id="SM00647">
    <property type="entry name" value="IBR"/>
    <property type="match status" value="1"/>
</dbReference>
<keyword evidence="4" id="KW-0479">Metal-binding</keyword>
<organism evidence="10 11">
    <name type="scientific">Trichoderma gamsii</name>
    <dbReference type="NCBI Taxonomy" id="398673"/>
    <lineage>
        <taxon>Eukaryota</taxon>
        <taxon>Fungi</taxon>
        <taxon>Dikarya</taxon>
        <taxon>Ascomycota</taxon>
        <taxon>Pezizomycotina</taxon>
        <taxon>Sordariomycetes</taxon>
        <taxon>Hypocreomycetidae</taxon>
        <taxon>Hypocreales</taxon>
        <taxon>Hypocreaceae</taxon>
        <taxon>Trichoderma</taxon>
    </lineage>
</organism>
<dbReference type="InterPro" id="IPR002867">
    <property type="entry name" value="IBR_dom"/>
</dbReference>
<dbReference type="GO" id="GO:0008270">
    <property type="term" value="F:zinc ion binding"/>
    <property type="evidence" value="ECO:0007669"/>
    <property type="project" value="UniProtKB-KW"/>
</dbReference>
<evidence type="ECO:0000256" key="5">
    <source>
        <dbReference type="ARBA" id="ARBA00022737"/>
    </source>
</evidence>
<keyword evidence="6" id="KW-0863">Zinc-finger</keyword>
<accession>A0A2P4ZC31</accession>
<feature type="domain" description="RING-type" evidence="9">
    <location>
        <begin position="1"/>
        <end position="144"/>
    </location>
</feature>
<sequence>MLRSELERKQWEDIKCPECGAVLQYQEIQKFADNDTKKKLDTLIIQRAIQDEPNFLWCSSDCGFGQLHEGGSDEPIMRCNSCGNLTCFKHKKPWHKGLTCEQFDEKEAASARHKEENAASTNTIKQVTKPCPNCKVHIQKNGGW</sequence>
<evidence type="ECO:0000259" key="9">
    <source>
        <dbReference type="PROSITE" id="PS51873"/>
    </source>
</evidence>
<keyword evidence="7" id="KW-0833">Ubl conjugation pathway</keyword>
<dbReference type="EC" id="2.3.2.31" evidence="2"/>
<reference evidence="10 11" key="1">
    <citation type="journal article" date="2016" name="Genome Announc.">
        <title>Draft Whole-Genome Sequence of Trichoderma gamsii T6085, a Promising Biocontrol Agent of Fusarium Head Blight on Wheat.</title>
        <authorList>
            <person name="Baroncelli R."/>
            <person name="Zapparata A."/>
            <person name="Piaggeschi G."/>
            <person name="Sarrocco S."/>
            <person name="Vannacci G."/>
        </authorList>
    </citation>
    <scope>NUCLEOTIDE SEQUENCE [LARGE SCALE GENOMIC DNA]</scope>
    <source>
        <strain evidence="10 11">T6085</strain>
    </source>
</reference>
<comment type="caution">
    <text evidence="10">The sequence shown here is derived from an EMBL/GenBank/DDBJ whole genome shotgun (WGS) entry which is preliminary data.</text>
</comment>
<dbReference type="EMBL" id="JPDN02000044">
    <property type="protein sequence ID" value="PON21837.1"/>
    <property type="molecule type" value="Genomic_DNA"/>
</dbReference>
<evidence type="ECO:0000256" key="6">
    <source>
        <dbReference type="ARBA" id="ARBA00022771"/>
    </source>
</evidence>
<dbReference type="STRING" id="398673.A0A2P4ZC31"/>
<dbReference type="GO" id="GO:0061630">
    <property type="term" value="F:ubiquitin protein ligase activity"/>
    <property type="evidence" value="ECO:0007669"/>
    <property type="project" value="UniProtKB-EC"/>
</dbReference>
<dbReference type="InterPro" id="IPR031127">
    <property type="entry name" value="E3_UB_ligase_RBR"/>
</dbReference>
<keyword evidence="5" id="KW-0677">Repeat</keyword>
<evidence type="ECO:0000256" key="7">
    <source>
        <dbReference type="ARBA" id="ARBA00022786"/>
    </source>
</evidence>
<proteinExistence type="predicted"/>